<accession>A0A6M3INR0</accession>
<organism evidence="1">
    <name type="scientific">viral metagenome</name>
    <dbReference type="NCBI Taxonomy" id="1070528"/>
    <lineage>
        <taxon>unclassified sequences</taxon>
        <taxon>metagenomes</taxon>
        <taxon>organismal metagenomes</taxon>
    </lineage>
</organism>
<evidence type="ECO:0000313" key="1">
    <source>
        <dbReference type="EMBL" id="QJA58768.1"/>
    </source>
</evidence>
<name>A0A6M3INR0_9ZZZZ</name>
<sequence length="47" mass="5120">MSIGLNLKLLYGSGLTVTSLYRISRKRGKEYEETISPGNNGPAYDGV</sequence>
<protein>
    <submittedName>
        <fullName evidence="1">Uncharacterized protein</fullName>
    </submittedName>
</protein>
<dbReference type="EMBL" id="MT141338">
    <property type="protein sequence ID" value="QJA58768.1"/>
    <property type="molecule type" value="Genomic_DNA"/>
</dbReference>
<gene>
    <name evidence="1" type="ORF">MM415B01408_0022</name>
</gene>
<proteinExistence type="predicted"/>
<reference evidence="1" key="1">
    <citation type="submission" date="2020-03" db="EMBL/GenBank/DDBJ databases">
        <title>The deep terrestrial virosphere.</title>
        <authorList>
            <person name="Holmfeldt K."/>
            <person name="Nilsson E."/>
            <person name="Simone D."/>
            <person name="Lopez-Fernandez M."/>
            <person name="Wu X."/>
            <person name="de Brujin I."/>
            <person name="Lundin D."/>
            <person name="Andersson A."/>
            <person name="Bertilsson S."/>
            <person name="Dopson M."/>
        </authorList>
    </citation>
    <scope>NUCLEOTIDE SEQUENCE</scope>
    <source>
        <strain evidence="1">MM415B01408</strain>
    </source>
</reference>
<dbReference type="AlphaFoldDB" id="A0A6M3INR0"/>